<dbReference type="InterPro" id="IPR041491">
    <property type="entry name" value="TRPM_SLOG"/>
</dbReference>
<evidence type="ECO:0000313" key="3">
    <source>
        <dbReference type="Proteomes" id="UP001347796"/>
    </source>
</evidence>
<dbReference type="EMBL" id="JAZGQO010000008">
    <property type="protein sequence ID" value="KAK6180003.1"/>
    <property type="molecule type" value="Genomic_DNA"/>
</dbReference>
<evidence type="ECO:0000259" key="1">
    <source>
        <dbReference type="Pfam" id="PF18139"/>
    </source>
</evidence>
<dbReference type="GO" id="GO:0030001">
    <property type="term" value="P:metal ion transport"/>
    <property type="evidence" value="ECO:0007669"/>
    <property type="project" value="TreeGrafter"/>
</dbReference>
<comment type="caution">
    <text evidence="2">The sequence shown here is derived from an EMBL/GenBank/DDBJ whole genome shotgun (WGS) entry which is preliminary data.</text>
</comment>
<name>A0AAN8JR40_PATCE</name>
<reference evidence="2 3" key="1">
    <citation type="submission" date="2024-01" db="EMBL/GenBank/DDBJ databases">
        <title>The genome of the rayed Mediterranean limpet Patella caerulea (Linnaeus, 1758).</title>
        <authorList>
            <person name="Anh-Thu Weber A."/>
            <person name="Halstead-Nussloch G."/>
        </authorList>
    </citation>
    <scope>NUCLEOTIDE SEQUENCE [LARGE SCALE GENOMIC DNA]</scope>
    <source>
        <strain evidence="2">AATW-2023a</strain>
        <tissue evidence="2">Whole specimen</tissue>
    </source>
</reference>
<gene>
    <name evidence="2" type="ORF">SNE40_012229</name>
</gene>
<dbReference type="PANTHER" id="PTHR13800">
    <property type="entry name" value="TRANSIENT RECEPTOR POTENTIAL CATION CHANNEL, SUBFAMILY M, MEMBER 6"/>
    <property type="match status" value="1"/>
</dbReference>
<protein>
    <recommendedName>
        <fullName evidence="1">TRPM SLOG domain-containing protein</fullName>
    </recommendedName>
</protein>
<dbReference type="PANTHER" id="PTHR13800:SF1">
    <property type="entry name" value="TRANSIENT RECEPTOR POTENTIAL CATION CHANNEL TRPM"/>
    <property type="match status" value="1"/>
</dbReference>
<evidence type="ECO:0000313" key="2">
    <source>
        <dbReference type="EMBL" id="KAK6180003.1"/>
    </source>
</evidence>
<dbReference type="Pfam" id="PF18139">
    <property type="entry name" value="LSDAT_euk"/>
    <property type="match status" value="1"/>
</dbReference>
<organism evidence="2 3">
    <name type="scientific">Patella caerulea</name>
    <name type="common">Rayed Mediterranean limpet</name>
    <dbReference type="NCBI Taxonomy" id="87958"/>
    <lineage>
        <taxon>Eukaryota</taxon>
        <taxon>Metazoa</taxon>
        <taxon>Spiralia</taxon>
        <taxon>Lophotrochozoa</taxon>
        <taxon>Mollusca</taxon>
        <taxon>Gastropoda</taxon>
        <taxon>Patellogastropoda</taxon>
        <taxon>Patelloidea</taxon>
        <taxon>Patellidae</taxon>
        <taxon>Patella</taxon>
    </lineage>
</organism>
<proteinExistence type="predicted"/>
<keyword evidence="3" id="KW-1185">Reference proteome</keyword>
<accession>A0AAN8JR40</accession>
<dbReference type="Proteomes" id="UP001347796">
    <property type="component" value="Unassembled WGS sequence"/>
</dbReference>
<dbReference type="InterPro" id="IPR050927">
    <property type="entry name" value="TRPM"/>
</dbReference>
<sequence length="227" mass="25854">MPAVEFMLNSVLVVFNYGVVTNQGFNMLKVDSEANESRKSRTSLASIFEDLVSLRKSLLQRPSDTWSQKCWVEKTFYKRECSKFIRSPRDPTKCYCGRGESWHTTLPPNITSASKEEKWHPYKHTEAKPTDAYGTIEFQGAPHPSKAQYVRLSSFDTKPEQVLQLLQKNWGLDLPKLLITVHGGILNFDIQPKLKRVFRKGLLKAAKTTGAWIVTGGTNTGRLWRGF</sequence>
<dbReference type="GO" id="GO:0005886">
    <property type="term" value="C:plasma membrane"/>
    <property type="evidence" value="ECO:0007669"/>
    <property type="project" value="TreeGrafter"/>
</dbReference>
<dbReference type="GO" id="GO:0005261">
    <property type="term" value="F:monoatomic cation channel activity"/>
    <property type="evidence" value="ECO:0007669"/>
    <property type="project" value="TreeGrafter"/>
</dbReference>
<feature type="domain" description="TRPM SLOG" evidence="1">
    <location>
        <begin position="147"/>
        <end position="221"/>
    </location>
</feature>
<dbReference type="AlphaFoldDB" id="A0AAN8JR40"/>